<dbReference type="EMBL" id="KT373969">
    <property type="protein sequence ID" value="ALG87925.1"/>
    <property type="molecule type" value="Genomic_DNA"/>
</dbReference>
<evidence type="ECO:0000313" key="1">
    <source>
        <dbReference type="EMBL" id="ALG87925.1"/>
    </source>
</evidence>
<reference evidence="1" key="1">
    <citation type="submission" date="2015-08" db="EMBL/GenBank/DDBJ databases">
        <title>Complete Plasmid Sequence of Staphylococcus pseudintermedius HK547/11 pKM01.</title>
        <authorList>
            <person name="Calcutt M.J."/>
            <person name="Foecking M.F."/>
            <person name="Hsieh H.-Y."/>
            <person name="Stewart G.C."/>
            <person name="Pintaric S."/>
            <person name="Martinec B.S."/>
            <person name="Matanovic K."/>
        </authorList>
    </citation>
    <scope>NUCLEOTIDE SEQUENCE</scope>
    <source>
        <strain evidence="1">HR547/11</strain>
        <plasmid evidence="1">pKM01</plasmid>
    </source>
</reference>
<keyword evidence="1" id="KW-0614">Plasmid</keyword>
<sequence>MNRQELIAIIDVMLGLTQAERKRLEQMEMRKLEMKYLLALTEKTDEMIE</sequence>
<protein>
    <submittedName>
        <fullName evidence="1">Uncharacterized protein</fullName>
    </submittedName>
</protein>
<gene>
    <name evidence="1" type="ORF">SP547_pKM00130</name>
</gene>
<dbReference type="AlphaFoldDB" id="A0A0N9NBH3"/>
<dbReference type="RefSeq" id="WP_172686245.1">
    <property type="nucleotide sequence ID" value="NZ_CAJERW010000021.1"/>
</dbReference>
<accession>A0A0N9NBH3</accession>
<name>A0A0N9NBH3_STAPS</name>
<proteinExistence type="predicted"/>
<organism evidence="1">
    <name type="scientific">Staphylococcus pseudintermedius</name>
    <dbReference type="NCBI Taxonomy" id="283734"/>
    <lineage>
        <taxon>Bacteria</taxon>
        <taxon>Bacillati</taxon>
        <taxon>Bacillota</taxon>
        <taxon>Bacilli</taxon>
        <taxon>Bacillales</taxon>
        <taxon>Staphylococcaceae</taxon>
        <taxon>Staphylococcus</taxon>
        <taxon>Staphylococcus intermedius group</taxon>
    </lineage>
</organism>
<geneLocation type="plasmid" evidence="1">
    <name>pKM01</name>
</geneLocation>